<keyword evidence="2" id="KW-1185">Reference proteome</keyword>
<protein>
    <submittedName>
        <fullName evidence="1">Uncharacterized protein</fullName>
    </submittedName>
</protein>
<evidence type="ECO:0000313" key="2">
    <source>
        <dbReference type="Proteomes" id="UP000499080"/>
    </source>
</evidence>
<dbReference type="AlphaFoldDB" id="A0A4Y2KPJ7"/>
<dbReference type="Proteomes" id="UP000499080">
    <property type="component" value="Unassembled WGS sequence"/>
</dbReference>
<accession>A0A4Y2KPJ7</accession>
<reference evidence="1 2" key="1">
    <citation type="journal article" date="2019" name="Sci. Rep.">
        <title>Orb-weaving spider Araneus ventricosus genome elucidates the spidroin gene catalogue.</title>
        <authorList>
            <person name="Kono N."/>
            <person name="Nakamura H."/>
            <person name="Ohtoshi R."/>
            <person name="Moran D.A.P."/>
            <person name="Shinohara A."/>
            <person name="Yoshida Y."/>
            <person name="Fujiwara M."/>
            <person name="Mori M."/>
            <person name="Tomita M."/>
            <person name="Arakawa K."/>
        </authorList>
    </citation>
    <scope>NUCLEOTIDE SEQUENCE [LARGE SCALE GENOMIC DNA]</scope>
</reference>
<gene>
    <name evidence="1" type="ORF">AVEN_35689_1</name>
</gene>
<sequence>MISEPKLFGLLSHNKSYSSTWRRSFTIQQKKSQTKHGQEEKIGSFRCKYLEAPEVNREHQHFSAKDYVPPIGLSGRNLIHTPNRHKKRCMGDPLYL</sequence>
<feature type="non-terminal residue" evidence="1">
    <location>
        <position position="96"/>
    </location>
</feature>
<comment type="caution">
    <text evidence="1">The sequence shown here is derived from an EMBL/GenBank/DDBJ whole genome shotgun (WGS) entry which is preliminary data.</text>
</comment>
<dbReference type="EMBL" id="BGPR01195818">
    <property type="protein sequence ID" value="GBN04188.1"/>
    <property type="molecule type" value="Genomic_DNA"/>
</dbReference>
<evidence type="ECO:0000313" key="1">
    <source>
        <dbReference type="EMBL" id="GBN04188.1"/>
    </source>
</evidence>
<proteinExistence type="predicted"/>
<organism evidence="1 2">
    <name type="scientific">Araneus ventricosus</name>
    <name type="common">Orbweaver spider</name>
    <name type="synonym">Epeira ventricosa</name>
    <dbReference type="NCBI Taxonomy" id="182803"/>
    <lineage>
        <taxon>Eukaryota</taxon>
        <taxon>Metazoa</taxon>
        <taxon>Ecdysozoa</taxon>
        <taxon>Arthropoda</taxon>
        <taxon>Chelicerata</taxon>
        <taxon>Arachnida</taxon>
        <taxon>Araneae</taxon>
        <taxon>Araneomorphae</taxon>
        <taxon>Entelegynae</taxon>
        <taxon>Araneoidea</taxon>
        <taxon>Araneidae</taxon>
        <taxon>Araneus</taxon>
    </lineage>
</organism>
<name>A0A4Y2KPJ7_ARAVE</name>